<dbReference type="InterPro" id="IPR001932">
    <property type="entry name" value="PPM-type_phosphatase-like_dom"/>
</dbReference>
<comment type="caution">
    <text evidence="4">The sequence shown here is derived from an EMBL/GenBank/DDBJ whole genome shotgun (WGS) entry which is preliminary data.</text>
</comment>
<dbReference type="InterPro" id="IPR008271">
    <property type="entry name" value="Ser/Thr_kinase_AS"/>
</dbReference>
<dbReference type="Pfam" id="PF00069">
    <property type="entry name" value="Pkinase"/>
    <property type="match status" value="1"/>
</dbReference>
<evidence type="ECO:0000259" key="2">
    <source>
        <dbReference type="PROSITE" id="PS50011"/>
    </source>
</evidence>
<dbReference type="PROSITE" id="PS50011">
    <property type="entry name" value="PROTEIN_KINASE_DOM"/>
    <property type="match status" value="1"/>
</dbReference>
<dbReference type="CDD" id="cd00143">
    <property type="entry name" value="PP2Cc"/>
    <property type="match status" value="1"/>
</dbReference>
<name>A0A1W0A7P0_9STRA</name>
<dbReference type="InterPro" id="IPR036457">
    <property type="entry name" value="PPM-type-like_dom_sf"/>
</dbReference>
<gene>
    <name evidence="4" type="ORF">THRCLA_01759</name>
</gene>
<accession>A0A1W0A7P0</accession>
<dbReference type="AlphaFoldDB" id="A0A1W0A7P0"/>
<sequence length="822" mass="93592">MLKLAGGFALFSAVVLSVPVSDKAVVQRYVPNSIVSYGVERQIEPVEAGDAIQNYQLIERTALLGVCGEDAEHRESGVVVRQNFVQVQVQHKQLAGGETDLRLEGPSLEYQCITDDIDSIFVNENYRLRKKFAGGSHGEVWRAVRIECHDGRDKEQPFILKRVFAELGENILQSGLREAHFGSLLQGQPHITRFVEHFYRNTHSYANASNVMQELWLVFYDEGISLREYMYTTTRSASSVLFQPSLFWHRMRVEDGGSHVLKEIMRQLLQAVAAVHAKGIVHRDIKPSNILINNRGSPVLVKLADFGSAVDDYAHEFLYENKGPSQAEETREYQPPEVLLHGDIPYDPVVPTSYDIWSVGVVFLELILGSPHVFSISSRSRAKLDIHLQHKSEDTKLKSYLLHVFTEFCIYEPPSLFRYHNDYALVHSDCNFGTFNKTIQNRDPLHRGFQDSWGLNLLYKLLQWDPSKRITAQEALEHAYFHGPYVCNETGRTFATKVELELHKSYLESQRQSNAFILRKVDDIPEEIHCNCKRTFSNVDACNRHLAARHHENEHSAFCHYASDKIRVEMSRHELELVPVQTTLEYGASHYHGRRPYMEDKVIVIHHDENGLVYDLYVVLDGHMGLGAVSYVKEHVGQRLAKAKGCQYDTSVLNESDENDFSGTTLTMLMHFPHEDRFICANVGDSRAIYYDANGSFQVISMDHLPNVAQERSRIESSGGFVSFVGIWRVMGQLAVSRTLGDRHLRQYVSFDPSIQHFQRAKGFILIATDGVWDTLSPTDAGNFIQERLDHHDLYEIAQSIVIEAYVRGSADNLLALIIEIP</sequence>
<dbReference type="GO" id="GO:0005524">
    <property type="term" value="F:ATP binding"/>
    <property type="evidence" value="ECO:0007669"/>
    <property type="project" value="InterPro"/>
</dbReference>
<dbReference type="GO" id="GO:0004674">
    <property type="term" value="F:protein serine/threonine kinase activity"/>
    <property type="evidence" value="ECO:0007669"/>
    <property type="project" value="TreeGrafter"/>
</dbReference>
<feature type="domain" description="PPM-type phosphatase" evidence="3">
    <location>
        <begin position="585"/>
        <end position="821"/>
    </location>
</feature>
<evidence type="ECO:0000313" key="5">
    <source>
        <dbReference type="Proteomes" id="UP000243217"/>
    </source>
</evidence>
<dbReference type="SUPFAM" id="SSF56112">
    <property type="entry name" value="Protein kinase-like (PK-like)"/>
    <property type="match status" value="1"/>
</dbReference>
<dbReference type="GO" id="GO:0005634">
    <property type="term" value="C:nucleus"/>
    <property type="evidence" value="ECO:0007669"/>
    <property type="project" value="TreeGrafter"/>
</dbReference>
<dbReference type="Pfam" id="PF00481">
    <property type="entry name" value="PP2C"/>
    <property type="match status" value="1"/>
</dbReference>
<dbReference type="SMART" id="SM00220">
    <property type="entry name" value="S_TKc"/>
    <property type="match status" value="1"/>
</dbReference>
<dbReference type="PANTHER" id="PTHR44167">
    <property type="entry name" value="OVARIAN-SPECIFIC SERINE/THREONINE-PROTEIN KINASE LOK-RELATED"/>
    <property type="match status" value="1"/>
</dbReference>
<feature type="domain" description="Protein kinase" evidence="2">
    <location>
        <begin position="126"/>
        <end position="481"/>
    </location>
</feature>
<dbReference type="SUPFAM" id="SSF81606">
    <property type="entry name" value="PP2C-like"/>
    <property type="match status" value="1"/>
</dbReference>
<dbReference type="Gene3D" id="1.10.510.10">
    <property type="entry name" value="Transferase(Phosphotransferase) domain 1"/>
    <property type="match status" value="2"/>
</dbReference>
<proteinExistence type="predicted"/>
<dbReference type="Proteomes" id="UP000243217">
    <property type="component" value="Unassembled WGS sequence"/>
</dbReference>
<dbReference type="PROSITE" id="PS00108">
    <property type="entry name" value="PROTEIN_KINASE_ST"/>
    <property type="match status" value="1"/>
</dbReference>
<protein>
    <submittedName>
        <fullName evidence="4">Phosphatase 1L</fullName>
    </submittedName>
</protein>
<keyword evidence="5" id="KW-1185">Reference proteome</keyword>
<reference evidence="4 5" key="1">
    <citation type="journal article" date="2014" name="Genome Biol. Evol.">
        <title>The secreted proteins of Achlya hypogyna and Thraustotheca clavata identify the ancestral oomycete secretome and reveal gene acquisitions by horizontal gene transfer.</title>
        <authorList>
            <person name="Misner I."/>
            <person name="Blouin N."/>
            <person name="Leonard G."/>
            <person name="Richards T.A."/>
            <person name="Lane C.E."/>
        </authorList>
    </citation>
    <scope>NUCLEOTIDE SEQUENCE [LARGE SCALE GENOMIC DNA]</scope>
    <source>
        <strain evidence="4 5">ATCC 34112</strain>
    </source>
</reference>
<evidence type="ECO:0000256" key="1">
    <source>
        <dbReference type="SAM" id="SignalP"/>
    </source>
</evidence>
<organism evidence="4 5">
    <name type="scientific">Thraustotheca clavata</name>
    <dbReference type="NCBI Taxonomy" id="74557"/>
    <lineage>
        <taxon>Eukaryota</taxon>
        <taxon>Sar</taxon>
        <taxon>Stramenopiles</taxon>
        <taxon>Oomycota</taxon>
        <taxon>Saprolegniomycetes</taxon>
        <taxon>Saprolegniales</taxon>
        <taxon>Achlyaceae</taxon>
        <taxon>Thraustotheca</taxon>
    </lineage>
</organism>
<dbReference type="OrthoDB" id="10264738at2759"/>
<evidence type="ECO:0000313" key="4">
    <source>
        <dbReference type="EMBL" id="OQS06191.1"/>
    </source>
</evidence>
<dbReference type="InterPro" id="IPR011009">
    <property type="entry name" value="Kinase-like_dom_sf"/>
</dbReference>
<dbReference type="SMART" id="SM00332">
    <property type="entry name" value="PP2Cc"/>
    <property type="match status" value="1"/>
</dbReference>
<feature type="signal peptide" evidence="1">
    <location>
        <begin position="1"/>
        <end position="17"/>
    </location>
</feature>
<dbReference type="InterPro" id="IPR000719">
    <property type="entry name" value="Prot_kinase_dom"/>
</dbReference>
<keyword evidence="1" id="KW-0732">Signal</keyword>
<dbReference type="EMBL" id="JNBS01000367">
    <property type="protein sequence ID" value="OQS06191.1"/>
    <property type="molecule type" value="Genomic_DNA"/>
</dbReference>
<dbReference type="PANTHER" id="PTHR44167:SF30">
    <property type="entry name" value="PHOSPHORYLASE KINASE"/>
    <property type="match status" value="1"/>
</dbReference>
<evidence type="ECO:0000259" key="3">
    <source>
        <dbReference type="PROSITE" id="PS51746"/>
    </source>
</evidence>
<dbReference type="Gene3D" id="3.60.40.10">
    <property type="entry name" value="PPM-type phosphatase domain"/>
    <property type="match status" value="1"/>
</dbReference>
<dbReference type="GO" id="GO:0044773">
    <property type="term" value="P:mitotic DNA damage checkpoint signaling"/>
    <property type="evidence" value="ECO:0007669"/>
    <property type="project" value="TreeGrafter"/>
</dbReference>
<feature type="chain" id="PRO_5012912839" evidence="1">
    <location>
        <begin position="18"/>
        <end position="822"/>
    </location>
</feature>
<dbReference type="STRING" id="74557.A0A1W0A7P0"/>
<dbReference type="PROSITE" id="PS51746">
    <property type="entry name" value="PPM_2"/>
    <property type="match status" value="1"/>
</dbReference>